<dbReference type="EMBL" id="KZ819634">
    <property type="protein sequence ID" value="PWN93510.1"/>
    <property type="molecule type" value="Genomic_DNA"/>
</dbReference>
<feature type="coiled-coil region" evidence="2">
    <location>
        <begin position="86"/>
        <end position="124"/>
    </location>
</feature>
<dbReference type="OrthoDB" id="10255576at2759"/>
<dbReference type="GO" id="GO:0045271">
    <property type="term" value="C:respiratory chain complex I"/>
    <property type="evidence" value="ECO:0007669"/>
    <property type="project" value="InterPro"/>
</dbReference>
<protein>
    <recommendedName>
        <fullName evidence="6">NADH dehydrogenase [ubiquinone] 1 alpha subcomplex subunit</fullName>
    </recommendedName>
</protein>
<feature type="compositionally biased region" description="Basic and acidic residues" evidence="3">
    <location>
        <begin position="182"/>
        <end position="212"/>
    </location>
</feature>
<keyword evidence="5" id="KW-1185">Reference proteome</keyword>
<dbReference type="InterPro" id="IPR052618">
    <property type="entry name" value="ComplexI_NDUFA12"/>
</dbReference>
<dbReference type="STRING" id="215250.A0A316YVB7"/>
<dbReference type="RefSeq" id="XP_025380708.1">
    <property type="nucleotide sequence ID" value="XM_025520538.1"/>
</dbReference>
<dbReference type="PANTHER" id="PTHR32470">
    <property type="entry name" value="ADH DEHYDROGENASE [UBIQUINONE] 1 ALPHA SUBCOMPLEX ASSEMBLY FACTOR 2"/>
    <property type="match status" value="1"/>
</dbReference>
<sequence length="296" mass="34444">MTSLFRRLSTVLGLGKGRYFIGRDLDHNRYYEFPSLDGNKDPRRTRRLIEYAQHKELGEHDQSRLPAQWLMWLRHTRRSAPSIVELEEDQRRIETTRHNARILEQKRLEELALLEQKKEQEQEQEQRLALGEGTKATEHLQYQRGPGGVPTATVTDSGVQRQTEERVGWEREIAGQGWKGSVEQERTPDMDVWEASRKRVQEQQAARGKDNLDEQSEAQSRRAARRAEMQVQEAERQRARQYMSRSPLDAFDVSFEEDTPTRSNQGPAELKSRFGRATGPGEEWSPQASIPTPKRR</sequence>
<evidence type="ECO:0000313" key="5">
    <source>
        <dbReference type="Proteomes" id="UP000245768"/>
    </source>
</evidence>
<dbReference type="InParanoid" id="A0A316YVB7"/>
<evidence type="ECO:0000256" key="2">
    <source>
        <dbReference type="SAM" id="Coils"/>
    </source>
</evidence>
<proteinExistence type="inferred from homology"/>
<feature type="region of interest" description="Disordered" evidence="3">
    <location>
        <begin position="132"/>
        <end position="296"/>
    </location>
</feature>
<reference evidence="4 5" key="1">
    <citation type="journal article" date="2018" name="Mol. Biol. Evol.">
        <title>Broad Genomic Sampling Reveals a Smut Pathogenic Ancestry of the Fungal Clade Ustilaginomycotina.</title>
        <authorList>
            <person name="Kijpornyongpan T."/>
            <person name="Mondo S.J."/>
            <person name="Barry K."/>
            <person name="Sandor L."/>
            <person name="Lee J."/>
            <person name="Lipzen A."/>
            <person name="Pangilinan J."/>
            <person name="LaButti K."/>
            <person name="Hainaut M."/>
            <person name="Henrissat B."/>
            <person name="Grigoriev I.V."/>
            <person name="Spatafora J.W."/>
            <person name="Aime M.C."/>
        </authorList>
    </citation>
    <scope>NUCLEOTIDE SEQUENCE [LARGE SCALE GENOMIC DNA]</scope>
    <source>
        <strain evidence="4 5">MCA 4198</strain>
    </source>
</reference>
<dbReference type="Proteomes" id="UP000245768">
    <property type="component" value="Unassembled WGS sequence"/>
</dbReference>
<gene>
    <name evidence="4" type="ORF">FA10DRAFT_264148</name>
</gene>
<comment type="similarity">
    <text evidence="1">Belongs to the complex I NDUFA12 subunit family.</text>
</comment>
<dbReference type="InterPro" id="IPR007763">
    <property type="entry name" value="NDUFA12"/>
</dbReference>
<dbReference type="AlphaFoldDB" id="A0A316YVB7"/>
<feature type="compositionally biased region" description="Basic and acidic residues" evidence="3">
    <location>
        <begin position="225"/>
        <end position="238"/>
    </location>
</feature>
<evidence type="ECO:0000256" key="3">
    <source>
        <dbReference type="SAM" id="MobiDB-lite"/>
    </source>
</evidence>
<evidence type="ECO:0000313" key="4">
    <source>
        <dbReference type="EMBL" id="PWN93510.1"/>
    </source>
</evidence>
<dbReference type="GO" id="GO:0032981">
    <property type="term" value="P:mitochondrial respiratory chain complex I assembly"/>
    <property type="evidence" value="ECO:0007669"/>
    <property type="project" value="TreeGrafter"/>
</dbReference>
<name>A0A316YVB7_9BASI</name>
<dbReference type="PANTHER" id="PTHR32470:SF2">
    <property type="entry name" value="NADH DEHYDROGENASE [UBIQUINONE] 1 ALPHA SUBCOMPLEX ASSEMBLY FACTOR 2"/>
    <property type="match status" value="1"/>
</dbReference>
<dbReference type="GeneID" id="37042454"/>
<feature type="compositionally biased region" description="Basic and acidic residues" evidence="3">
    <location>
        <begin position="162"/>
        <end position="173"/>
    </location>
</feature>
<evidence type="ECO:0000256" key="1">
    <source>
        <dbReference type="ARBA" id="ARBA00007355"/>
    </source>
</evidence>
<dbReference type="GO" id="GO:0005739">
    <property type="term" value="C:mitochondrion"/>
    <property type="evidence" value="ECO:0007669"/>
    <property type="project" value="TreeGrafter"/>
</dbReference>
<feature type="compositionally biased region" description="Polar residues" evidence="3">
    <location>
        <begin position="152"/>
        <end position="161"/>
    </location>
</feature>
<dbReference type="Pfam" id="PF05071">
    <property type="entry name" value="NDUFA12"/>
    <property type="match status" value="1"/>
</dbReference>
<evidence type="ECO:0008006" key="6">
    <source>
        <dbReference type="Google" id="ProtNLM"/>
    </source>
</evidence>
<accession>A0A316YVB7</accession>
<organism evidence="4 5">
    <name type="scientific">Acaromyces ingoldii</name>
    <dbReference type="NCBI Taxonomy" id="215250"/>
    <lineage>
        <taxon>Eukaryota</taxon>
        <taxon>Fungi</taxon>
        <taxon>Dikarya</taxon>
        <taxon>Basidiomycota</taxon>
        <taxon>Ustilaginomycotina</taxon>
        <taxon>Exobasidiomycetes</taxon>
        <taxon>Exobasidiales</taxon>
        <taxon>Cryptobasidiaceae</taxon>
        <taxon>Acaromyces</taxon>
    </lineage>
</organism>
<keyword evidence="2" id="KW-0175">Coiled coil</keyword>